<evidence type="ECO:0000313" key="3">
    <source>
        <dbReference type="Proteomes" id="UP000491181"/>
    </source>
</evidence>
<dbReference type="AlphaFoldDB" id="A0A7J0A5A8"/>
<name>A0A7J0A5A8_9BACE</name>
<evidence type="ECO:0000313" key="2">
    <source>
        <dbReference type="EMBL" id="GFH87487.1"/>
    </source>
</evidence>
<dbReference type="Proteomes" id="UP000491181">
    <property type="component" value="Unassembled WGS sequence"/>
</dbReference>
<feature type="domain" description="AAA+ ATPase" evidence="1">
    <location>
        <begin position="85"/>
        <end position="222"/>
    </location>
</feature>
<dbReference type="CDD" id="cd00009">
    <property type="entry name" value="AAA"/>
    <property type="match status" value="1"/>
</dbReference>
<sequence>MGTTENKKQEQPIQRIDIVAFANLLRKRSPAVARFKIDRYTQDVPAMLRECYRFQVENRGYSYQEDEATRQHLTMAARWLVGESMKPGLFMYGTPGCGKTTLARAISQLINTIYHSDISFERKGVSFIPASALTEAAKGEKQELLADLKNTELLCIDDVGTEPASLKVWGNEVSPLVDLLYHRYDRQLFTIITSNLEGDEDIAKRYGVRVADRFVEMFDLIGFDNSSYRPRLTKLTPR</sequence>
<comment type="caution">
    <text evidence="2">The sequence shown here is derived from an EMBL/GenBank/DDBJ whole genome shotgun (WGS) entry which is preliminary data.</text>
</comment>
<dbReference type="InterPro" id="IPR002611">
    <property type="entry name" value="IstB_ATP-bd"/>
</dbReference>
<dbReference type="InterPro" id="IPR027417">
    <property type="entry name" value="P-loop_NTPase"/>
</dbReference>
<dbReference type="Gene3D" id="3.40.50.300">
    <property type="entry name" value="P-loop containing nucleotide triphosphate hydrolases"/>
    <property type="match status" value="1"/>
</dbReference>
<dbReference type="SUPFAM" id="SSF52540">
    <property type="entry name" value="P-loop containing nucleoside triphosphate hydrolases"/>
    <property type="match status" value="1"/>
</dbReference>
<proteinExistence type="predicted"/>
<accession>A0A7J0A5A8</accession>
<gene>
    <name evidence="2" type="ORF">IMSAGC001_02912</name>
</gene>
<dbReference type="EMBL" id="BLLS01000097">
    <property type="protein sequence ID" value="GFH87487.1"/>
    <property type="molecule type" value="Genomic_DNA"/>
</dbReference>
<dbReference type="SMART" id="SM00382">
    <property type="entry name" value="AAA"/>
    <property type="match status" value="1"/>
</dbReference>
<evidence type="ECO:0000259" key="1">
    <source>
        <dbReference type="SMART" id="SM00382"/>
    </source>
</evidence>
<reference evidence="2 3" key="1">
    <citation type="journal article" date="2020" name="Microbiome">
        <title>Single-cell genomics of uncultured bacteria reveals dietary fiber responders in the mouse gut microbiota.</title>
        <authorList>
            <person name="Chijiiwa R."/>
            <person name="Hosokawa M."/>
            <person name="Kogawa M."/>
            <person name="Nishikawa Y."/>
            <person name="Ide K."/>
            <person name="Sakanashi C."/>
            <person name="Takahashi K."/>
            <person name="Takeyama H."/>
        </authorList>
    </citation>
    <scope>NUCLEOTIDE SEQUENCE [LARGE SCALE GENOMIC DNA]</scope>
    <source>
        <strain evidence="2">IMSAGC_001</strain>
    </source>
</reference>
<organism evidence="2 3">
    <name type="scientific">Bacteroides acidifaciens</name>
    <dbReference type="NCBI Taxonomy" id="85831"/>
    <lineage>
        <taxon>Bacteria</taxon>
        <taxon>Pseudomonadati</taxon>
        <taxon>Bacteroidota</taxon>
        <taxon>Bacteroidia</taxon>
        <taxon>Bacteroidales</taxon>
        <taxon>Bacteroidaceae</taxon>
        <taxon>Bacteroides</taxon>
    </lineage>
</organism>
<dbReference type="InterPro" id="IPR003593">
    <property type="entry name" value="AAA+_ATPase"/>
</dbReference>
<protein>
    <recommendedName>
        <fullName evidence="1">AAA+ ATPase domain-containing protein</fullName>
    </recommendedName>
</protein>
<dbReference type="RefSeq" id="WP_227071393.1">
    <property type="nucleotide sequence ID" value="NZ_BLLS01000097.1"/>
</dbReference>
<dbReference type="Pfam" id="PF01695">
    <property type="entry name" value="IstB_IS21"/>
    <property type="match status" value="1"/>
</dbReference>
<dbReference type="GO" id="GO:0005524">
    <property type="term" value="F:ATP binding"/>
    <property type="evidence" value="ECO:0007669"/>
    <property type="project" value="InterPro"/>
</dbReference>